<dbReference type="Gene3D" id="1.10.10.10">
    <property type="entry name" value="Winged helix-like DNA-binding domain superfamily/Winged helix DNA-binding domain"/>
    <property type="match status" value="1"/>
</dbReference>
<dbReference type="InterPro" id="IPR011991">
    <property type="entry name" value="ArsR-like_HTH"/>
</dbReference>
<dbReference type="OrthoDB" id="9798835at2"/>
<dbReference type="RefSeq" id="WP_012120817.1">
    <property type="nucleotide sequence ID" value="NC_009767.1"/>
</dbReference>
<dbReference type="CDD" id="cd00090">
    <property type="entry name" value="HTH_ARSR"/>
    <property type="match status" value="1"/>
</dbReference>
<accession>A7NLK2</accession>
<organism evidence="5 6">
    <name type="scientific">Roseiflexus castenholzii (strain DSM 13941 / HLO8)</name>
    <dbReference type="NCBI Taxonomy" id="383372"/>
    <lineage>
        <taxon>Bacteria</taxon>
        <taxon>Bacillati</taxon>
        <taxon>Chloroflexota</taxon>
        <taxon>Chloroflexia</taxon>
        <taxon>Chloroflexales</taxon>
        <taxon>Roseiflexineae</taxon>
        <taxon>Roseiflexaceae</taxon>
        <taxon>Roseiflexus</taxon>
    </lineage>
</organism>
<dbReference type="eggNOG" id="COG0640">
    <property type="taxonomic scope" value="Bacteria"/>
</dbReference>
<dbReference type="InterPro" id="IPR051081">
    <property type="entry name" value="HTH_MetalResp_TranReg"/>
</dbReference>
<dbReference type="EMBL" id="CP000804">
    <property type="protein sequence ID" value="ABU58393.1"/>
    <property type="molecule type" value="Genomic_DNA"/>
</dbReference>
<gene>
    <name evidence="5" type="ordered locus">Rcas_2310</name>
</gene>
<dbReference type="KEGG" id="rca:Rcas_2310"/>
<dbReference type="Pfam" id="PF01022">
    <property type="entry name" value="HTH_5"/>
    <property type="match status" value="1"/>
</dbReference>
<proteinExistence type="predicted"/>
<dbReference type="PROSITE" id="PS50987">
    <property type="entry name" value="HTH_ARSR_2"/>
    <property type="match status" value="1"/>
</dbReference>
<keyword evidence="1" id="KW-0805">Transcription regulation</keyword>
<dbReference type="AlphaFoldDB" id="A7NLK2"/>
<feature type="domain" description="HTH arsR-type" evidence="4">
    <location>
        <begin position="24"/>
        <end position="120"/>
    </location>
</feature>
<dbReference type="PANTHER" id="PTHR33154">
    <property type="entry name" value="TRANSCRIPTIONAL REGULATOR, ARSR FAMILY"/>
    <property type="match status" value="1"/>
</dbReference>
<dbReference type="GO" id="GO:0003700">
    <property type="term" value="F:DNA-binding transcription factor activity"/>
    <property type="evidence" value="ECO:0007669"/>
    <property type="project" value="InterPro"/>
</dbReference>
<dbReference type="Proteomes" id="UP000000263">
    <property type="component" value="Chromosome"/>
</dbReference>
<evidence type="ECO:0000259" key="4">
    <source>
        <dbReference type="PROSITE" id="PS50987"/>
    </source>
</evidence>
<keyword evidence="2" id="KW-0238">DNA-binding</keyword>
<dbReference type="SUPFAM" id="SSF46785">
    <property type="entry name" value="Winged helix' DNA-binding domain"/>
    <property type="match status" value="1"/>
</dbReference>
<dbReference type="InterPro" id="IPR036390">
    <property type="entry name" value="WH_DNA-bd_sf"/>
</dbReference>
<dbReference type="STRING" id="383372.Rcas_2310"/>
<evidence type="ECO:0000313" key="5">
    <source>
        <dbReference type="EMBL" id="ABU58393.1"/>
    </source>
</evidence>
<dbReference type="PANTHER" id="PTHR33154:SF18">
    <property type="entry name" value="ARSENICAL RESISTANCE OPERON REPRESSOR"/>
    <property type="match status" value="1"/>
</dbReference>
<keyword evidence="3" id="KW-0804">Transcription</keyword>
<dbReference type="PRINTS" id="PR00778">
    <property type="entry name" value="HTHARSR"/>
</dbReference>
<protein>
    <submittedName>
        <fullName evidence="5">Transcriptional regulator, ArsR family</fullName>
    </submittedName>
</protein>
<evidence type="ECO:0000256" key="1">
    <source>
        <dbReference type="ARBA" id="ARBA00023015"/>
    </source>
</evidence>
<evidence type="ECO:0000256" key="2">
    <source>
        <dbReference type="ARBA" id="ARBA00023125"/>
    </source>
</evidence>
<keyword evidence="6" id="KW-1185">Reference proteome</keyword>
<evidence type="ECO:0000313" key="6">
    <source>
        <dbReference type="Proteomes" id="UP000000263"/>
    </source>
</evidence>
<evidence type="ECO:0000256" key="3">
    <source>
        <dbReference type="ARBA" id="ARBA00023163"/>
    </source>
</evidence>
<dbReference type="SMART" id="SM00418">
    <property type="entry name" value="HTH_ARSR"/>
    <property type="match status" value="1"/>
</dbReference>
<dbReference type="NCBIfam" id="NF033788">
    <property type="entry name" value="HTH_metalloreg"/>
    <property type="match status" value="1"/>
</dbReference>
<reference evidence="5 6" key="1">
    <citation type="submission" date="2007-08" db="EMBL/GenBank/DDBJ databases">
        <title>Complete sequence of Roseiflexus castenholzii DSM 13941.</title>
        <authorList>
            <consortium name="US DOE Joint Genome Institute"/>
            <person name="Copeland A."/>
            <person name="Lucas S."/>
            <person name="Lapidus A."/>
            <person name="Barry K."/>
            <person name="Glavina del Rio T."/>
            <person name="Dalin E."/>
            <person name="Tice H."/>
            <person name="Pitluck S."/>
            <person name="Thompson L.S."/>
            <person name="Brettin T."/>
            <person name="Bruce D."/>
            <person name="Detter J.C."/>
            <person name="Han C."/>
            <person name="Tapia R."/>
            <person name="Schmutz J."/>
            <person name="Larimer F."/>
            <person name="Land M."/>
            <person name="Hauser L."/>
            <person name="Kyrpides N."/>
            <person name="Mikhailova N."/>
            <person name="Bryant D.A."/>
            <person name="Hanada S."/>
            <person name="Tsukatani Y."/>
            <person name="Richardson P."/>
        </authorList>
    </citation>
    <scope>NUCLEOTIDE SEQUENCE [LARGE SCALE GENOMIC DNA]</scope>
    <source>
        <strain evidence="6">DSM 13941 / HLO8</strain>
    </source>
</reference>
<dbReference type="HOGENOM" id="CLU_097806_3_2_0"/>
<name>A7NLK2_ROSCS</name>
<dbReference type="GO" id="GO:0003677">
    <property type="term" value="F:DNA binding"/>
    <property type="evidence" value="ECO:0007669"/>
    <property type="project" value="UniProtKB-KW"/>
</dbReference>
<dbReference type="InterPro" id="IPR001845">
    <property type="entry name" value="HTH_ArsR_DNA-bd_dom"/>
</dbReference>
<sequence length="121" mass="13470">MALHDLIERERGTRCCADGAAPSLSLAEAQQVSDDFQILGHPVRLLILDVLARHAGKVCVCDLEAAVPVKQPTVSHHLRLLREAGLVDAERHGPWMYYFIRHEALEALRARITRMLALVDA</sequence>
<dbReference type="InterPro" id="IPR036388">
    <property type="entry name" value="WH-like_DNA-bd_sf"/>
</dbReference>